<dbReference type="Gene3D" id="3.30.450.40">
    <property type="match status" value="3"/>
</dbReference>
<dbReference type="InterPro" id="IPR023088">
    <property type="entry name" value="PDEase"/>
</dbReference>
<sequence>MRLDEWAVRKWLSTHPEKATTMLQDYSIKTPTKPVDIKPESSKVALPDTSAVHLYELVFDIAKIVYSSLDLETIVESVLSIAGNLVNAERCSLFLLDQKTNELYTLAFDVGSQSNIYDGPGSHNDKHVNRDESPGSTHGTLAPVGGIASHTLGTSKSGAIHDMDCLSSHSHAAISSKCSLDISSRQAPALQTTNSALIVEDIDSIERTRQLASEAFRHHKPNPGIRFPVGTGVAGYVAQTRQGLNIRDAYADPRFNPAVDKQTGFKTNSLLCLPIFGPIGEDGQPELVGVVMLVNKIGNPASPGTTNAESAFKPLLQTAAYSPPISPGSISIPVPEISIADESTRMSSTDPHYSNSNYSHDAPDLEGKAHAVFTDNDTHLMKNLLVLVGIAIKNAKQYQISKDAQMQAINIAKNNEELYKKTQHETDKGIMLIQLASTLYVEDNTKKLIQKIVGMAKQLIGADKASFFIVDHEKQQMHSSVFDNETECSFVVPLNKGIAGHVATSGNMINLQDVYADDRFNPEVDVKTHYHTHSMLSVPVVGPTGKVVAVVSMINKLVPGSTEPTVFTKSDEDMVSSFAVFCGLALHKTMLLEEIEKQRLRLALTMEMMSFHSMVHEDESLALRQAIPNKTISVTDLREYFFDPHGISHTDESLAAITYQMFLDLSYGSRYSLPDEKVINYVLTVRKNYRPVTYHNFTHAVSVTHAFYSLVVNGVLDGILDPIEQYAMFVACLNHDIDHRGTNNQFQKQAHTELANFYSTSTMERHHFNHTMTILNQGNGINILQHLNSEDYEKALKVIEHSILATDLGLFFASRGKITTLISEKKFNKDIVEHRELLRGVIMTCCDLSSMYKPWKAARVTADSVYEEFFLQGDEELRLGLRLSGELMDRNKTAEIPRMQVDFYNFVVIPAFDCLYGLLGDSVQIMREGVIDNRAKWKDLKDSGIPYKCGIDVGSNI</sequence>
<feature type="domain" description="PDEase" evidence="6">
    <location>
        <begin position="615"/>
        <end position="944"/>
    </location>
</feature>
<dbReference type="InterPro" id="IPR003018">
    <property type="entry name" value="GAF"/>
</dbReference>
<dbReference type="SMART" id="SM00065">
    <property type="entry name" value="GAF"/>
    <property type="match status" value="2"/>
</dbReference>
<protein>
    <recommendedName>
        <fullName evidence="4">Phosphodiesterase</fullName>
        <ecNumber evidence="4">3.1.4.-</ecNumber>
    </recommendedName>
</protein>
<dbReference type="Pfam" id="PF00233">
    <property type="entry name" value="PDEase_I"/>
    <property type="match status" value="1"/>
</dbReference>
<comment type="similarity">
    <text evidence="4">Belongs to the cyclic nucleotide phosphodiesterase family.</text>
</comment>
<name>A0ABQ8EV44_9FUNG</name>
<feature type="compositionally biased region" description="Basic and acidic residues" evidence="5">
    <location>
        <begin position="123"/>
        <end position="133"/>
    </location>
</feature>
<dbReference type="InterPro" id="IPR003607">
    <property type="entry name" value="HD/PDEase_dom"/>
</dbReference>
<evidence type="ECO:0000256" key="3">
    <source>
        <dbReference type="ARBA" id="ARBA00022801"/>
    </source>
</evidence>
<comment type="cofactor">
    <cofactor evidence="4">
        <name>a divalent metal cation</name>
        <dbReference type="ChEBI" id="CHEBI:60240"/>
    </cofactor>
    <text evidence="4">Binds 2 divalent metal cations per subunit. Site 1 may preferentially bind zinc ions, while site 2 has a preference for magnesium and/or manganese ions.</text>
</comment>
<dbReference type="Pfam" id="PF01590">
    <property type="entry name" value="GAF"/>
    <property type="match status" value="2"/>
</dbReference>
<dbReference type="SMART" id="SM00471">
    <property type="entry name" value="HDc"/>
    <property type="match status" value="1"/>
</dbReference>
<keyword evidence="1" id="KW-0140">cGMP</keyword>
<dbReference type="EC" id="3.1.4.-" evidence="4"/>
<feature type="region of interest" description="Disordered" evidence="5">
    <location>
        <begin position="119"/>
        <end position="138"/>
    </location>
</feature>
<evidence type="ECO:0000259" key="6">
    <source>
        <dbReference type="PROSITE" id="PS51845"/>
    </source>
</evidence>
<dbReference type="InterPro" id="IPR036971">
    <property type="entry name" value="PDEase_catalytic_dom_sf"/>
</dbReference>
<dbReference type="Gene3D" id="1.10.1300.10">
    <property type="entry name" value="3'5'-cyclic nucleotide phosphodiesterase, catalytic domain"/>
    <property type="match status" value="1"/>
</dbReference>
<keyword evidence="2 4" id="KW-0479">Metal-binding</keyword>
<accession>A0ABQ8EV44</accession>
<dbReference type="SUPFAM" id="SSF109604">
    <property type="entry name" value="HD-domain/PDEase-like"/>
    <property type="match status" value="1"/>
</dbReference>
<evidence type="ECO:0000256" key="5">
    <source>
        <dbReference type="SAM" id="MobiDB-lite"/>
    </source>
</evidence>
<evidence type="ECO:0000256" key="2">
    <source>
        <dbReference type="ARBA" id="ARBA00022723"/>
    </source>
</evidence>
<dbReference type="InterPro" id="IPR023174">
    <property type="entry name" value="PDEase_CS"/>
</dbReference>
<proteinExistence type="inferred from homology"/>
<reference evidence="7 8" key="1">
    <citation type="submission" date="2021-02" db="EMBL/GenBank/DDBJ databases">
        <title>Variation within the Batrachochytrium salamandrivorans European outbreak.</title>
        <authorList>
            <person name="Kelly M."/>
            <person name="Pasmans F."/>
            <person name="Shea T.P."/>
            <person name="Munoz J.F."/>
            <person name="Carranza S."/>
            <person name="Cuomo C.A."/>
            <person name="Martel A."/>
        </authorList>
    </citation>
    <scope>NUCLEOTIDE SEQUENCE [LARGE SCALE GENOMIC DNA]</scope>
    <source>
        <strain evidence="7 8">AMFP18/2</strain>
    </source>
</reference>
<dbReference type="PRINTS" id="PR00387">
    <property type="entry name" value="PDIESTERASE1"/>
</dbReference>
<evidence type="ECO:0000256" key="1">
    <source>
        <dbReference type="ARBA" id="ARBA00022535"/>
    </source>
</evidence>
<evidence type="ECO:0000313" key="7">
    <source>
        <dbReference type="EMBL" id="KAH6587083.1"/>
    </source>
</evidence>
<dbReference type="CDD" id="cd00077">
    <property type="entry name" value="HDc"/>
    <property type="match status" value="1"/>
</dbReference>
<dbReference type="InterPro" id="IPR029016">
    <property type="entry name" value="GAF-like_dom_sf"/>
</dbReference>
<dbReference type="Proteomes" id="UP001648503">
    <property type="component" value="Unassembled WGS sequence"/>
</dbReference>
<evidence type="ECO:0000313" key="8">
    <source>
        <dbReference type="Proteomes" id="UP001648503"/>
    </source>
</evidence>
<dbReference type="PROSITE" id="PS00126">
    <property type="entry name" value="PDEASE_I_1"/>
    <property type="match status" value="1"/>
</dbReference>
<dbReference type="InterPro" id="IPR002073">
    <property type="entry name" value="PDEase_catalytic_dom"/>
</dbReference>
<comment type="caution">
    <text evidence="7">The sequence shown here is derived from an EMBL/GenBank/DDBJ whole genome shotgun (WGS) entry which is preliminary data.</text>
</comment>
<gene>
    <name evidence="7" type="ORF">BASA50_000130</name>
</gene>
<evidence type="ECO:0000256" key="4">
    <source>
        <dbReference type="RuleBase" id="RU363067"/>
    </source>
</evidence>
<organism evidence="7 8">
    <name type="scientific">Batrachochytrium salamandrivorans</name>
    <dbReference type="NCBI Taxonomy" id="1357716"/>
    <lineage>
        <taxon>Eukaryota</taxon>
        <taxon>Fungi</taxon>
        <taxon>Fungi incertae sedis</taxon>
        <taxon>Chytridiomycota</taxon>
        <taxon>Chytridiomycota incertae sedis</taxon>
        <taxon>Chytridiomycetes</taxon>
        <taxon>Rhizophydiales</taxon>
        <taxon>Rhizophydiales incertae sedis</taxon>
        <taxon>Batrachochytrium</taxon>
    </lineage>
</organism>
<dbReference type="PROSITE" id="PS51845">
    <property type="entry name" value="PDEASE_I_2"/>
    <property type="match status" value="1"/>
</dbReference>
<keyword evidence="8" id="KW-1185">Reference proteome</keyword>
<dbReference type="SUPFAM" id="SSF55781">
    <property type="entry name" value="GAF domain-like"/>
    <property type="match status" value="2"/>
</dbReference>
<keyword evidence="3 4" id="KW-0378">Hydrolase</keyword>
<dbReference type="PANTHER" id="PTHR11347">
    <property type="entry name" value="CYCLIC NUCLEOTIDE PHOSPHODIESTERASE"/>
    <property type="match status" value="1"/>
</dbReference>
<dbReference type="EMBL" id="JAFCIX010000569">
    <property type="protein sequence ID" value="KAH6587083.1"/>
    <property type="molecule type" value="Genomic_DNA"/>
</dbReference>